<proteinExistence type="inferred from homology"/>
<dbReference type="GO" id="GO:1990281">
    <property type="term" value="C:efflux pump complex"/>
    <property type="evidence" value="ECO:0007669"/>
    <property type="project" value="TreeGrafter"/>
</dbReference>
<dbReference type="OrthoDB" id="9806939at2"/>
<dbReference type="PANTHER" id="PTHR30469">
    <property type="entry name" value="MULTIDRUG RESISTANCE PROTEIN MDTA"/>
    <property type="match status" value="1"/>
</dbReference>
<feature type="domain" description="Multidrug resistance protein MdtA-like barrel-sandwich hybrid" evidence="3">
    <location>
        <begin position="97"/>
        <end position="219"/>
    </location>
</feature>
<keyword evidence="6" id="KW-1185">Reference proteome</keyword>
<dbReference type="RefSeq" id="WP_126152040.1">
    <property type="nucleotide sequence ID" value="NZ_JBHTMH010000005.1"/>
</dbReference>
<evidence type="ECO:0000256" key="2">
    <source>
        <dbReference type="SAM" id="MobiDB-lite"/>
    </source>
</evidence>
<dbReference type="EMBL" id="UZWD01000050">
    <property type="protein sequence ID" value="VDS06525.1"/>
    <property type="molecule type" value="Genomic_DNA"/>
</dbReference>
<dbReference type="Pfam" id="PF25954">
    <property type="entry name" value="Beta-barrel_RND_2"/>
    <property type="match status" value="1"/>
</dbReference>
<dbReference type="Gene3D" id="2.40.30.170">
    <property type="match status" value="1"/>
</dbReference>
<evidence type="ECO:0000259" key="3">
    <source>
        <dbReference type="Pfam" id="PF25917"/>
    </source>
</evidence>
<evidence type="ECO:0000256" key="1">
    <source>
        <dbReference type="ARBA" id="ARBA00009477"/>
    </source>
</evidence>
<evidence type="ECO:0000313" key="6">
    <source>
        <dbReference type="Proteomes" id="UP000268844"/>
    </source>
</evidence>
<organism evidence="5 6">
    <name type="scientific">Devosia equisanguinis</name>
    <dbReference type="NCBI Taxonomy" id="2490941"/>
    <lineage>
        <taxon>Bacteria</taxon>
        <taxon>Pseudomonadati</taxon>
        <taxon>Pseudomonadota</taxon>
        <taxon>Alphaproteobacteria</taxon>
        <taxon>Hyphomicrobiales</taxon>
        <taxon>Devosiaceae</taxon>
        <taxon>Devosia</taxon>
    </lineage>
</organism>
<evidence type="ECO:0000259" key="4">
    <source>
        <dbReference type="Pfam" id="PF25954"/>
    </source>
</evidence>
<dbReference type="SUPFAM" id="SSF111369">
    <property type="entry name" value="HlyD-like secretion proteins"/>
    <property type="match status" value="1"/>
</dbReference>
<dbReference type="Gene3D" id="1.10.287.470">
    <property type="entry name" value="Helix hairpin bin"/>
    <property type="match status" value="1"/>
</dbReference>
<dbReference type="AlphaFoldDB" id="A0A3S4DSV2"/>
<dbReference type="InterPro" id="IPR058625">
    <property type="entry name" value="MdtA-like_BSH"/>
</dbReference>
<dbReference type="FunFam" id="2.40.30.170:FF:000010">
    <property type="entry name" value="Efflux RND transporter periplasmic adaptor subunit"/>
    <property type="match status" value="1"/>
</dbReference>
<comment type="similarity">
    <text evidence="1">Belongs to the membrane fusion protein (MFP) (TC 8.A.1) family.</text>
</comment>
<dbReference type="GO" id="GO:0015562">
    <property type="term" value="F:efflux transmembrane transporter activity"/>
    <property type="evidence" value="ECO:0007669"/>
    <property type="project" value="TreeGrafter"/>
</dbReference>
<dbReference type="Proteomes" id="UP000268844">
    <property type="component" value="Unassembled WGS sequence"/>
</dbReference>
<name>A0A3S4DSV2_9HYPH</name>
<dbReference type="InterPro" id="IPR058792">
    <property type="entry name" value="Beta-barrel_RND_2"/>
</dbReference>
<dbReference type="Gene3D" id="2.40.50.100">
    <property type="match status" value="1"/>
</dbReference>
<accession>A0A3S4DSV2</accession>
<gene>
    <name evidence="5" type="primary">mdtA_2</name>
    <name evidence="5" type="ORF">DEVEQU_03689</name>
</gene>
<feature type="domain" description="CusB-like beta-barrel" evidence="4">
    <location>
        <begin position="233"/>
        <end position="303"/>
    </location>
</feature>
<protein>
    <submittedName>
        <fullName evidence="5">Multidrug resistance protein MdtA</fullName>
    </submittedName>
</protein>
<dbReference type="InterPro" id="IPR006143">
    <property type="entry name" value="RND_pump_MFP"/>
</dbReference>
<dbReference type="Pfam" id="PF25917">
    <property type="entry name" value="BSH_RND"/>
    <property type="match status" value="1"/>
</dbReference>
<evidence type="ECO:0000313" key="5">
    <source>
        <dbReference type="EMBL" id="VDS06525.1"/>
    </source>
</evidence>
<dbReference type="Gene3D" id="2.40.420.20">
    <property type="match status" value="1"/>
</dbReference>
<feature type="region of interest" description="Disordered" evidence="2">
    <location>
        <begin position="47"/>
        <end position="67"/>
    </location>
</feature>
<dbReference type="PANTHER" id="PTHR30469:SF11">
    <property type="entry name" value="BLL4320 PROTEIN"/>
    <property type="match status" value="1"/>
</dbReference>
<sequence length="395" mass="40262">MIRQILACLVILLVAAIGWLFLVPGAPETLAKAGIILPFGPGVQETAAAGRPAGGPGARPGGGGGPGARQVNVVTSAVKSATINAGLAAIGEGSAARSVTVVATSGGELAEVAVRPGQQVKSGDIIARFTAETEQIDYDRARLAADDAQAALARTEGMANSNLVAATALTAAQLAAANADLALRNAELALARRTITSPIDGTVGLLRVTPGNYVAAQTAITTVDDTSSILIDFWVPESYAAQLSPGMPVTVSALALPGRDFSGDISAMDSRIDPASRTLQVQAEIPNPDNALRAGMSFSVSLAFPGETYPAVNPLAILWSAEGSYVWQYEDGTAKRVMAEIVQRNSDGVLVRADLLPGDAIITEGILQLSDGMAVTLLDGPDGSDEGAPAQSASR</sequence>
<feature type="compositionally biased region" description="Gly residues" evidence="2">
    <location>
        <begin position="52"/>
        <end position="67"/>
    </location>
</feature>
<dbReference type="NCBIfam" id="TIGR01730">
    <property type="entry name" value="RND_mfp"/>
    <property type="match status" value="1"/>
</dbReference>
<reference evidence="5 6" key="1">
    <citation type="submission" date="2018-12" db="EMBL/GenBank/DDBJ databases">
        <authorList>
            <person name="Criscuolo A."/>
        </authorList>
    </citation>
    <scope>NUCLEOTIDE SEQUENCE [LARGE SCALE GENOMIC DNA]</scope>
    <source>
        <strain evidence="5">ACIP1116281</strain>
    </source>
</reference>